<dbReference type="VEuPathDB" id="FungiDB:PYU1_G006479"/>
<dbReference type="AlphaFoldDB" id="K3WNE9"/>
<dbReference type="OMA" id="FRADQHY"/>
<reference evidence="3" key="3">
    <citation type="submission" date="2015-02" db="UniProtKB">
        <authorList>
            <consortium name="EnsemblProtists"/>
        </authorList>
    </citation>
    <scope>IDENTIFICATION</scope>
    <source>
        <strain evidence="3">DAOM BR144</strain>
    </source>
</reference>
<comment type="similarity">
    <text evidence="1">Belongs to the dynein light chain family.</text>
</comment>
<reference evidence="4" key="1">
    <citation type="journal article" date="2010" name="Genome Biol.">
        <title>Genome sequence of the necrotrophic plant pathogen Pythium ultimum reveals original pathogenicity mechanisms and effector repertoire.</title>
        <authorList>
            <person name="Levesque C.A."/>
            <person name="Brouwer H."/>
            <person name="Cano L."/>
            <person name="Hamilton J.P."/>
            <person name="Holt C."/>
            <person name="Huitema E."/>
            <person name="Raffaele S."/>
            <person name="Robideau G.P."/>
            <person name="Thines M."/>
            <person name="Win J."/>
            <person name="Zerillo M.M."/>
            <person name="Beakes G.W."/>
            <person name="Boore J.L."/>
            <person name="Busam D."/>
            <person name="Dumas B."/>
            <person name="Ferriera S."/>
            <person name="Fuerstenberg S.I."/>
            <person name="Gachon C.M."/>
            <person name="Gaulin E."/>
            <person name="Govers F."/>
            <person name="Grenville-Briggs L."/>
            <person name="Horner N."/>
            <person name="Hostetler J."/>
            <person name="Jiang R.H."/>
            <person name="Johnson J."/>
            <person name="Krajaejun T."/>
            <person name="Lin H."/>
            <person name="Meijer H.J."/>
            <person name="Moore B."/>
            <person name="Morris P."/>
            <person name="Phuntmart V."/>
            <person name="Puiu D."/>
            <person name="Shetty J."/>
            <person name="Stajich J.E."/>
            <person name="Tripathy S."/>
            <person name="Wawra S."/>
            <person name="van West P."/>
            <person name="Whitty B.R."/>
            <person name="Coutinho P.M."/>
            <person name="Henrissat B."/>
            <person name="Martin F."/>
            <person name="Thomas P.D."/>
            <person name="Tyler B.M."/>
            <person name="De Vries R.P."/>
            <person name="Kamoun S."/>
            <person name="Yandell M."/>
            <person name="Tisserat N."/>
            <person name="Buell C.R."/>
        </authorList>
    </citation>
    <scope>NUCLEOTIDE SEQUENCE</scope>
    <source>
        <strain evidence="4">DAOM:BR144</strain>
    </source>
</reference>
<evidence type="ECO:0000256" key="1">
    <source>
        <dbReference type="RuleBase" id="RU365010"/>
    </source>
</evidence>
<dbReference type="HOGENOM" id="CLU_070944_2_0_1"/>
<dbReference type="Gene3D" id="3.30.740.10">
    <property type="entry name" value="Protein Inhibitor Of Neuronal Nitric Oxide Synthase"/>
    <property type="match status" value="1"/>
</dbReference>
<keyword evidence="1" id="KW-0243">Dynein</keyword>
<comment type="subcellular location">
    <subcellularLocation>
        <location evidence="1">Cytoplasm</location>
        <location evidence="1">Cytoskeleton</location>
    </subcellularLocation>
</comment>
<dbReference type="GO" id="GO:0007017">
    <property type="term" value="P:microtubule-based process"/>
    <property type="evidence" value="ECO:0007669"/>
    <property type="project" value="InterPro"/>
</dbReference>
<keyword evidence="1" id="KW-0963">Cytoplasm</keyword>
<dbReference type="InterPro" id="IPR001372">
    <property type="entry name" value="Dynein_light_chain_typ-1/2"/>
</dbReference>
<dbReference type="SUPFAM" id="SSF54648">
    <property type="entry name" value="DLC"/>
    <property type="match status" value="1"/>
</dbReference>
<dbReference type="EMBL" id="GL376604">
    <property type="status" value="NOT_ANNOTATED_CDS"/>
    <property type="molecule type" value="Genomic_DNA"/>
</dbReference>
<dbReference type="EnsemblProtists" id="PYU1_T006491">
    <property type="protein sequence ID" value="PYU1_T006491"/>
    <property type="gene ID" value="PYU1_G006479"/>
</dbReference>
<dbReference type="eggNOG" id="KOG3430">
    <property type="taxonomic scope" value="Eukaryota"/>
</dbReference>
<dbReference type="GO" id="GO:0005868">
    <property type="term" value="C:cytoplasmic dynein complex"/>
    <property type="evidence" value="ECO:0007669"/>
    <property type="project" value="TreeGrafter"/>
</dbReference>
<dbReference type="GO" id="GO:0045505">
    <property type="term" value="F:dynein intermediate chain binding"/>
    <property type="evidence" value="ECO:0007669"/>
    <property type="project" value="TreeGrafter"/>
</dbReference>
<dbReference type="FunFam" id="3.30.740.10:FF:000006">
    <property type="entry name" value="Dynein light chain"/>
    <property type="match status" value="1"/>
</dbReference>
<keyword evidence="1" id="KW-0493">Microtubule</keyword>
<dbReference type="STRING" id="431595.K3WNE9"/>
<dbReference type="PANTHER" id="PTHR11886:SF35">
    <property type="entry name" value="DYNEIN LIGHT CHAIN"/>
    <property type="match status" value="1"/>
</dbReference>
<dbReference type="InterPro" id="IPR037177">
    <property type="entry name" value="DLC_sf"/>
</dbReference>
<evidence type="ECO:0000313" key="3">
    <source>
        <dbReference type="EnsemblProtists" id="PYU1_T006491"/>
    </source>
</evidence>
<protein>
    <recommendedName>
        <fullName evidence="1">Dynein light chain</fullName>
    </recommendedName>
</protein>
<dbReference type="GO" id="GO:0005874">
    <property type="term" value="C:microtubule"/>
    <property type="evidence" value="ECO:0007669"/>
    <property type="project" value="UniProtKB-KW"/>
</dbReference>
<dbReference type="Proteomes" id="UP000019132">
    <property type="component" value="Unassembled WGS sequence"/>
</dbReference>
<feature type="region of interest" description="Disordered" evidence="2">
    <location>
        <begin position="1"/>
        <end position="30"/>
    </location>
</feature>
<reference evidence="4" key="2">
    <citation type="submission" date="2010-04" db="EMBL/GenBank/DDBJ databases">
        <authorList>
            <person name="Buell R."/>
            <person name="Hamilton J."/>
            <person name="Hostetler J."/>
        </authorList>
    </citation>
    <scope>NUCLEOTIDE SEQUENCE [LARGE SCALE GENOMIC DNA]</scope>
    <source>
        <strain evidence="4">DAOM:BR144</strain>
    </source>
</reference>
<accession>K3WNE9</accession>
<proteinExistence type="inferred from homology"/>
<organism evidence="3 4">
    <name type="scientific">Globisporangium ultimum (strain ATCC 200006 / CBS 805.95 / DAOM BR144)</name>
    <name type="common">Pythium ultimum</name>
    <dbReference type="NCBI Taxonomy" id="431595"/>
    <lineage>
        <taxon>Eukaryota</taxon>
        <taxon>Sar</taxon>
        <taxon>Stramenopiles</taxon>
        <taxon>Oomycota</taxon>
        <taxon>Peronosporomycetes</taxon>
        <taxon>Pythiales</taxon>
        <taxon>Pythiaceae</taxon>
        <taxon>Globisporangium</taxon>
    </lineage>
</organism>
<keyword evidence="4" id="KW-1185">Reference proteome</keyword>
<dbReference type="InParanoid" id="K3WNE9"/>
<evidence type="ECO:0000256" key="2">
    <source>
        <dbReference type="SAM" id="MobiDB-lite"/>
    </source>
</evidence>
<dbReference type="CDD" id="cd21450">
    <property type="entry name" value="DLC-like_DYNLL1-like"/>
    <property type="match status" value="1"/>
</dbReference>
<dbReference type="SMART" id="SM01375">
    <property type="entry name" value="Dynein_light"/>
    <property type="match status" value="1"/>
</dbReference>
<keyword evidence="1" id="KW-0505">Motor protein</keyword>
<dbReference type="Pfam" id="PF01221">
    <property type="entry name" value="Dynein_light"/>
    <property type="match status" value="1"/>
</dbReference>
<evidence type="ECO:0000313" key="4">
    <source>
        <dbReference type="Proteomes" id="UP000019132"/>
    </source>
</evidence>
<sequence length="121" mass="13300">MGPPDANKAASMDDGGGAAPTPGGDGEVEVKTPKITVLRLELATSLKDEAVAHLIEFLQANPNAIEKDISTDMKKYFDQRHGQTWHCIVGKRFGCSIAYDTQFLLFFQADQHYILLFKSAE</sequence>
<dbReference type="PANTHER" id="PTHR11886">
    <property type="entry name" value="DYNEIN LIGHT CHAIN"/>
    <property type="match status" value="1"/>
</dbReference>
<keyword evidence="1" id="KW-0206">Cytoskeleton</keyword>
<name>K3WNE9_GLOUD</name>